<dbReference type="GO" id="GO:0032259">
    <property type="term" value="P:methylation"/>
    <property type="evidence" value="ECO:0007669"/>
    <property type="project" value="UniProtKB-KW"/>
</dbReference>
<protein>
    <recommendedName>
        <fullName evidence="6">S-adenosyl-L-methionine-dependent methyltransferase</fullName>
    </recommendedName>
</protein>
<proteinExistence type="predicted"/>
<dbReference type="GO" id="GO:0008168">
    <property type="term" value="F:methyltransferase activity"/>
    <property type="evidence" value="ECO:0007669"/>
    <property type="project" value="UniProtKB-KW"/>
</dbReference>
<dbReference type="Gene3D" id="3.40.50.150">
    <property type="entry name" value="Vaccinia Virus protein VP39"/>
    <property type="match status" value="1"/>
</dbReference>
<dbReference type="Pfam" id="PF05724">
    <property type="entry name" value="TPMT"/>
    <property type="match status" value="1"/>
</dbReference>
<dbReference type="PANTHER" id="PTHR32183:SF6">
    <property type="entry name" value="CYSTEINE SULFINATE DESULFINASE_CYSTEINE DESULFURASE AND RELATED ENZYMES"/>
    <property type="match status" value="1"/>
</dbReference>
<dbReference type="VEuPathDB" id="FungiDB:An03g01710"/>
<dbReference type="PROSITE" id="PS51585">
    <property type="entry name" value="SAM_MT_TPMT"/>
    <property type="match status" value="1"/>
</dbReference>
<gene>
    <name evidence="5" type="ORF">An03g01710</name>
</gene>
<dbReference type="InterPro" id="IPR029063">
    <property type="entry name" value="SAM-dependent_MTases_sf"/>
</dbReference>
<reference evidence="5" key="1">
    <citation type="submission" date="2025-02" db="EMBL/GenBank/DDBJ databases">
        <authorList>
            <consortium name="NCBI Genome Project"/>
        </authorList>
    </citation>
    <scope>NUCLEOTIDE SEQUENCE</scope>
</reference>
<evidence type="ECO:0000256" key="3">
    <source>
        <dbReference type="ARBA" id="ARBA00022679"/>
    </source>
</evidence>
<keyword evidence="2" id="KW-0489">Methyltransferase</keyword>
<dbReference type="AlphaFoldDB" id="A0AAJ8BMI3"/>
<evidence type="ECO:0000313" key="5">
    <source>
        <dbReference type="RefSeq" id="XP_059600233.1"/>
    </source>
</evidence>
<evidence type="ECO:0000256" key="4">
    <source>
        <dbReference type="ARBA" id="ARBA00022691"/>
    </source>
</evidence>
<accession>A0AAJ8BMI3</accession>
<dbReference type="KEGG" id="ang:An03g01710"/>
<keyword evidence="1" id="KW-0597">Phosphoprotein</keyword>
<dbReference type="RefSeq" id="XP_059600233.1">
    <property type="nucleotide sequence ID" value="XM_059746927.1"/>
</dbReference>
<evidence type="ECO:0008006" key="6">
    <source>
        <dbReference type="Google" id="ProtNLM"/>
    </source>
</evidence>
<organism evidence="5">
    <name type="scientific">Aspergillus niger</name>
    <dbReference type="NCBI Taxonomy" id="5061"/>
    <lineage>
        <taxon>Eukaryota</taxon>
        <taxon>Fungi</taxon>
        <taxon>Dikarya</taxon>
        <taxon>Ascomycota</taxon>
        <taxon>Pezizomycotina</taxon>
        <taxon>Eurotiomycetes</taxon>
        <taxon>Eurotiomycetidae</taxon>
        <taxon>Eurotiales</taxon>
        <taxon>Aspergillaceae</taxon>
        <taxon>Aspergillus</taxon>
        <taxon>Aspergillus subgen. Circumdati</taxon>
    </lineage>
</organism>
<dbReference type="PANTHER" id="PTHR32183">
    <property type="match status" value="1"/>
</dbReference>
<dbReference type="GeneID" id="4980159"/>
<evidence type="ECO:0000256" key="2">
    <source>
        <dbReference type="ARBA" id="ARBA00022603"/>
    </source>
</evidence>
<dbReference type="InterPro" id="IPR008854">
    <property type="entry name" value="TPMT"/>
</dbReference>
<keyword evidence="3" id="KW-0808">Transferase</keyword>
<dbReference type="CDD" id="cd02440">
    <property type="entry name" value="AdoMet_MTases"/>
    <property type="match status" value="1"/>
</dbReference>
<keyword evidence="4" id="KW-0949">S-adenosyl-L-methionine</keyword>
<sequence length="260" mass="29222">MSEAPNPPVQGRLISHFADRRAEDQGSGWSALWDSNESVLWDRGSPSIALVDVVEQQQDVFFPYTRDGRRKKALVPGCGRGYDPVMLALHGFDVYGLDISATGVSEATKYATSEMQSPQDVKFIAGDFFSSEWESQALQDGDKFDLIYDYTFLCALHPDLRRKWAERMSQLLHPGGLLVCLEFPMYKDTSLPGPPWGLNGVHWDLLARGGDGITNITKEEEDEDSGIQLSGQFRRAQYFRPIRSYPSGKGTDMLSIYVRR</sequence>
<evidence type="ECO:0000256" key="1">
    <source>
        <dbReference type="ARBA" id="ARBA00022553"/>
    </source>
</evidence>
<dbReference type="SUPFAM" id="SSF53335">
    <property type="entry name" value="S-adenosyl-L-methionine-dependent methyltransferases"/>
    <property type="match status" value="1"/>
</dbReference>
<reference evidence="5" key="2">
    <citation type="submission" date="2025-08" db="UniProtKB">
        <authorList>
            <consortium name="RefSeq"/>
        </authorList>
    </citation>
    <scope>IDENTIFICATION</scope>
</reference>
<name>A0AAJ8BMI3_ASPNG</name>